<dbReference type="EMBL" id="RJKM01000001">
    <property type="protein sequence ID" value="ROP41854.1"/>
    <property type="molecule type" value="Genomic_DNA"/>
</dbReference>
<organism evidence="2 3">
    <name type="scientific">Saccharothrix texasensis</name>
    <dbReference type="NCBI Taxonomy" id="103734"/>
    <lineage>
        <taxon>Bacteria</taxon>
        <taxon>Bacillati</taxon>
        <taxon>Actinomycetota</taxon>
        <taxon>Actinomycetes</taxon>
        <taxon>Pseudonocardiales</taxon>
        <taxon>Pseudonocardiaceae</taxon>
        <taxon>Saccharothrix</taxon>
    </lineage>
</organism>
<feature type="region of interest" description="Disordered" evidence="1">
    <location>
        <begin position="62"/>
        <end position="212"/>
    </location>
</feature>
<feature type="compositionally biased region" description="Low complexity" evidence="1">
    <location>
        <begin position="116"/>
        <end position="168"/>
    </location>
</feature>
<sequence>MLRHENAVLRRQLAGPVRYEPADRFRFAALSGLMDRRRWRAVFPVMPGTVLAWHRKLIARPQNLRRPLQPTPTPPSPQPTTTRSPAASRRSTRPRHPQTAPHPHPWRPHQRVQTRSLTSSDDFSSGTGSAAAATNSSTALSSGTNRTYSTPCTSTRSSTTPTDPTKASTTHDHYTPYHHPSPTKQRSPISTSANDSGWAESSTSTTTLPDLHGRRFRQAQGSGSFSQQKSFRACAARKVIVAPARGLFQDRCVRPDTPGLGSGGMGTVSDDI</sequence>
<protein>
    <submittedName>
        <fullName evidence="2">Uncharacterized protein</fullName>
    </submittedName>
</protein>
<feature type="compositionally biased region" description="Polar residues" evidence="1">
    <location>
        <begin position="184"/>
        <end position="208"/>
    </location>
</feature>
<gene>
    <name evidence="2" type="ORF">EDD40_7318</name>
</gene>
<feature type="compositionally biased region" description="Low complexity" evidence="1">
    <location>
        <begin position="79"/>
        <end position="89"/>
    </location>
</feature>
<feature type="region of interest" description="Disordered" evidence="1">
    <location>
        <begin position="253"/>
        <end position="272"/>
    </location>
</feature>
<dbReference type="Proteomes" id="UP000268727">
    <property type="component" value="Unassembled WGS sequence"/>
</dbReference>
<evidence type="ECO:0000256" key="1">
    <source>
        <dbReference type="SAM" id="MobiDB-lite"/>
    </source>
</evidence>
<keyword evidence="3" id="KW-1185">Reference proteome</keyword>
<evidence type="ECO:0000313" key="3">
    <source>
        <dbReference type="Proteomes" id="UP000268727"/>
    </source>
</evidence>
<evidence type="ECO:0000313" key="2">
    <source>
        <dbReference type="EMBL" id="ROP41854.1"/>
    </source>
</evidence>
<proteinExistence type="predicted"/>
<feature type="compositionally biased region" description="Pro residues" evidence="1">
    <location>
        <begin position="69"/>
        <end position="78"/>
    </location>
</feature>
<accession>A0A3N1HHB0</accession>
<comment type="caution">
    <text evidence="2">The sequence shown here is derived from an EMBL/GenBank/DDBJ whole genome shotgun (WGS) entry which is preliminary data.</text>
</comment>
<dbReference type="AlphaFoldDB" id="A0A3N1HHB0"/>
<name>A0A3N1HHB0_9PSEU</name>
<reference evidence="2 3" key="1">
    <citation type="submission" date="2018-11" db="EMBL/GenBank/DDBJ databases">
        <title>Sequencing the genomes of 1000 actinobacteria strains.</title>
        <authorList>
            <person name="Klenk H.-P."/>
        </authorList>
    </citation>
    <scope>NUCLEOTIDE SEQUENCE [LARGE SCALE GENOMIC DNA]</scope>
    <source>
        <strain evidence="2 3">DSM 44231</strain>
    </source>
</reference>